<gene>
    <name evidence="6" type="ORF">BDBG_03923</name>
</gene>
<feature type="transmembrane region" description="Helical" evidence="5">
    <location>
        <begin position="267"/>
        <end position="291"/>
    </location>
</feature>
<evidence type="ECO:0000313" key="7">
    <source>
        <dbReference type="Proteomes" id="UP000002038"/>
    </source>
</evidence>
<keyword evidence="7" id="KW-1185">Reference proteome</keyword>
<name>A0A179UL84_BLAGS</name>
<keyword evidence="3 5" id="KW-1133">Transmembrane helix</keyword>
<dbReference type="GO" id="GO:0005886">
    <property type="term" value="C:plasma membrane"/>
    <property type="evidence" value="ECO:0007669"/>
    <property type="project" value="TreeGrafter"/>
</dbReference>
<accession>A0A179UL84</accession>
<dbReference type="InterPro" id="IPR007568">
    <property type="entry name" value="RTA1"/>
</dbReference>
<comment type="subcellular location">
    <subcellularLocation>
        <location evidence="1">Membrane</location>
        <topology evidence="1">Multi-pass membrane protein</topology>
    </subcellularLocation>
</comment>
<reference evidence="7" key="1">
    <citation type="journal article" date="2015" name="PLoS Genet.">
        <title>The dynamic genome and transcriptome of the human fungal pathogen Blastomyces and close relative Emmonsia.</title>
        <authorList>
            <person name="Munoz J.F."/>
            <person name="Gauthier G.M."/>
            <person name="Desjardins C.A."/>
            <person name="Gallo J.E."/>
            <person name="Holder J."/>
            <person name="Sullivan T.D."/>
            <person name="Marty A.J."/>
            <person name="Carmen J.C."/>
            <person name="Chen Z."/>
            <person name="Ding L."/>
            <person name="Gujja S."/>
            <person name="Magrini V."/>
            <person name="Misas E."/>
            <person name="Mitreva M."/>
            <person name="Priest M."/>
            <person name="Saif S."/>
            <person name="Whiston E.A."/>
            <person name="Young S."/>
            <person name="Zeng Q."/>
            <person name="Goldman W.E."/>
            <person name="Mardis E.R."/>
            <person name="Taylor J.W."/>
            <person name="McEwen J.G."/>
            <person name="Clay O.K."/>
            <person name="Klein B.S."/>
            <person name="Cuomo C.A."/>
        </authorList>
    </citation>
    <scope>NUCLEOTIDE SEQUENCE [LARGE SCALE GENOMIC DNA]</scope>
    <source>
        <strain evidence="7">SLH14081</strain>
    </source>
</reference>
<dbReference type="Proteomes" id="UP000002038">
    <property type="component" value="Unassembled WGS sequence"/>
</dbReference>
<protein>
    <submittedName>
        <fullName evidence="6">RTA1 domain-containing protein</fullName>
    </submittedName>
</protein>
<dbReference type="PANTHER" id="PTHR31465:SF8">
    <property type="entry name" value="DOMAIN PROTEIN, PUTATIVE (AFU_ORTHOLOGUE AFUA_6G14140)-RELATED"/>
    <property type="match status" value="1"/>
</dbReference>
<feature type="transmembrane region" description="Helical" evidence="5">
    <location>
        <begin position="66"/>
        <end position="86"/>
    </location>
</feature>
<evidence type="ECO:0000256" key="2">
    <source>
        <dbReference type="ARBA" id="ARBA00022692"/>
    </source>
</evidence>
<dbReference type="KEGG" id="bgh:BDBG_03923"/>
<dbReference type="VEuPathDB" id="FungiDB:BDBG_03923"/>
<keyword evidence="4 5" id="KW-0472">Membrane</keyword>
<evidence type="ECO:0000256" key="3">
    <source>
        <dbReference type="ARBA" id="ARBA00022989"/>
    </source>
</evidence>
<dbReference type="RefSeq" id="XP_031578019.1">
    <property type="nucleotide sequence ID" value="XM_031721460.1"/>
</dbReference>
<sequence length="303" mass="33373">MLMAVQFSDEMAARARALCTEITPQCPVEFTTLGYFPNLGANSFFCACFGVFFFVALVVGVWKKTWTFTFAVTGACALESVGYAGRVLIYQNPWGTGFTLQIITIILGPTFLCAAIYLTLKHVALAVGREISRIPPYLYTWIFIPCDILCLVLQGIGGGVAASGDQKKDKGLLDNGNRIIMAGIGLQVAVLSLFGTAALDYYWRVSRYHRKLLATDEERAAWRDRKFHIFAGAVSMAYLTIYSRCVYRIAEMAGGWGNPIMRDEPSFIAMESVMILIAAGLLSCFPAGILFPRMSTQLRTPKA</sequence>
<dbReference type="GeneID" id="8509819"/>
<dbReference type="EMBL" id="GG657453">
    <property type="protein sequence ID" value="OAT07907.1"/>
    <property type="molecule type" value="Genomic_DNA"/>
</dbReference>
<evidence type="ECO:0000256" key="1">
    <source>
        <dbReference type="ARBA" id="ARBA00004141"/>
    </source>
</evidence>
<keyword evidence="2 5" id="KW-0812">Transmembrane</keyword>
<feature type="transmembrane region" description="Helical" evidence="5">
    <location>
        <begin position="179"/>
        <end position="203"/>
    </location>
</feature>
<feature type="transmembrane region" description="Helical" evidence="5">
    <location>
        <begin position="98"/>
        <end position="118"/>
    </location>
</feature>
<dbReference type="GO" id="GO:0000324">
    <property type="term" value="C:fungal-type vacuole"/>
    <property type="evidence" value="ECO:0007669"/>
    <property type="project" value="TreeGrafter"/>
</dbReference>
<dbReference type="Pfam" id="PF04479">
    <property type="entry name" value="RTA1"/>
    <property type="match status" value="1"/>
</dbReference>
<evidence type="ECO:0000256" key="4">
    <source>
        <dbReference type="ARBA" id="ARBA00023136"/>
    </source>
</evidence>
<dbReference type="AlphaFoldDB" id="A0A179UL84"/>
<feature type="transmembrane region" description="Helical" evidence="5">
    <location>
        <begin position="39"/>
        <end position="59"/>
    </location>
</feature>
<evidence type="ECO:0000313" key="6">
    <source>
        <dbReference type="EMBL" id="OAT07907.1"/>
    </source>
</evidence>
<evidence type="ECO:0000256" key="5">
    <source>
        <dbReference type="SAM" id="Phobius"/>
    </source>
</evidence>
<feature type="transmembrane region" description="Helical" evidence="5">
    <location>
        <begin position="227"/>
        <end position="247"/>
    </location>
</feature>
<organism evidence="6 7">
    <name type="scientific">Blastomyces gilchristii (strain SLH14081)</name>
    <name type="common">Blastomyces dermatitidis</name>
    <dbReference type="NCBI Taxonomy" id="559298"/>
    <lineage>
        <taxon>Eukaryota</taxon>
        <taxon>Fungi</taxon>
        <taxon>Dikarya</taxon>
        <taxon>Ascomycota</taxon>
        <taxon>Pezizomycotina</taxon>
        <taxon>Eurotiomycetes</taxon>
        <taxon>Eurotiomycetidae</taxon>
        <taxon>Onygenales</taxon>
        <taxon>Ajellomycetaceae</taxon>
        <taxon>Blastomyces</taxon>
    </lineage>
</organism>
<dbReference type="OrthoDB" id="4521223at2759"/>
<proteinExistence type="predicted"/>
<dbReference type="PANTHER" id="PTHR31465">
    <property type="entry name" value="PROTEIN RTA1-RELATED"/>
    <property type="match status" value="1"/>
</dbReference>
<feature type="transmembrane region" description="Helical" evidence="5">
    <location>
        <begin position="138"/>
        <end position="159"/>
    </location>
</feature>